<evidence type="ECO:0000256" key="4">
    <source>
        <dbReference type="ARBA" id="ARBA00022989"/>
    </source>
</evidence>
<evidence type="ECO:0000256" key="1">
    <source>
        <dbReference type="ARBA" id="ARBA00006068"/>
    </source>
</evidence>
<dbReference type="RefSeq" id="WP_270896244.1">
    <property type="nucleotide sequence ID" value="NZ_JBHSPF010000015.1"/>
</dbReference>
<keyword evidence="2 5" id="KW-0812">Transmembrane</keyword>
<comment type="similarity">
    <text evidence="1">Belongs to the LytR/CpsA/Psr (LCP) family.</text>
</comment>
<dbReference type="InterPro" id="IPR004474">
    <property type="entry name" value="LytR_CpsA_psr"/>
</dbReference>
<accession>A0ABW0U390</accession>
<dbReference type="Gene3D" id="3.40.630.190">
    <property type="entry name" value="LCP protein"/>
    <property type="match status" value="1"/>
</dbReference>
<keyword evidence="5" id="KW-0472">Membrane</keyword>
<gene>
    <name evidence="7" type="ORF">ACFPTR_03030</name>
</gene>
<proteinExistence type="inferred from homology"/>
<sequence length="329" mass="37613">MEKKKKSSVYKYTLLIFVLFILGSAVSFAFFDVTNKNKVEMKHTNDEAETKDDYLPLVDPKQETDSQEGYVNFLIVGVDDEASGAQRTDTIMIVQTYPKKGEVKLASIMRDSYVEIPGHQNNKINASFAYGGIDLLIETIQENFDIPIHYYLTIDFDGFIQLVDTLAPEGLEIEVKNDMYYQDHSGNVNIQLPSGTKRLDGEDTLNYLRFRSDKENDFGRIERQQEVIQLLQDEIMSLSTVLKVPDLINIIQPRVETNLSTSNMLRLAKDYFLQPIDEIETLRIPVDDAYTNEKYSHAGMVLELDMEENKNALHHFFHTESAPTASANE</sequence>
<keyword evidence="4 5" id="KW-1133">Transmembrane helix</keyword>
<organism evidence="7 8">
    <name type="scientific">Aliibacillus thermotolerans</name>
    <dbReference type="NCBI Taxonomy" id="1834418"/>
    <lineage>
        <taxon>Bacteria</taxon>
        <taxon>Bacillati</taxon>
        <taxon>Bacillota</taxon>
        <taxon>Bacilli</taxon>
        <taxon>Bacillales</taxon>
        <taxon>Bacillaceae</taxon>
        <taxon>Aliibacillus</taxon>
    </lineage>
</organism>
<name>A0ABW0U390_9BACI</name>
<keyword evidence="3" id="KW-0735">Signal-anchor</keyword>
<dbReference type="NCBIfam" id="TIGR00350">
    <property type="entry name" value="lytR_cpsA_psr"/>
    <property type="match status" value="1"/>
</dbReference>
<evidence type="ECO:0000313" key="7">
    <source>
        <dbReference type="EMBL" id="MFC5627868.1"/>
    </source>
</evidence>
<evidence type="ECO:0000256" key="2">
    <source>
        <dbReference type="ARBA" id="ARBA00022692"/>
    </source>
</evidence>
<evidence type="ECO:0000256" key="3">
    <source>
        <dbReference type="ARBA" id="ARBA00022968"/>
    </source>
</evidence>
<evidence type="ECO:0000313" key="8">
    <source>
        <dbReference type="Proteomes" id="UP001596143"/>
    </source>
</evidence>
<dbReference type="EMBL" id="JBHSPF010000015">
    <property type="protein sequence ID" value="MFC5627868.1"/>
    <property type="molecule type" value="Genomic_DNA"/>
</dbReference>
<evidence type="ECO:0000256" key="5">
    <source>
        <dbReference type="SAM" id="Phobius"/>
    </source>
</evidence>
<dbReference type="InterPro" id="IPR050922">
    <property type="entry name" value="LytR/CpsA/Psr_CW_biosynth"/>
</dbReference>
<protein>
    <submittedName>
        <fullName evidence="7">LCP family protein</fullName>
    </submittedName>
</protein>
<reference evidence="8" key="1">
    <citation type="journal article" date="2019" name="Int. J. Syst. Evol. Microbiol.">
        <title>The Global Catalogue of Microorganisms (GCM) 10K type strain sequencing project: providing services to taxonomists for standard genome sequencing and annotation.</title>
        <authorList>
            <consortium name="The Broad Institute Genomics Platform"/>
            <consortium name="The Broad Institute Genome Sequencing Center for Infectious Disease"/>
            <person name="Wu L."/>
            <person name="Ma J."/>
        </authorList>
    </citation>
    <scope>NUCLEOTIDE SEQUENCE [LARGE SCALE GENOMIC DNA]</scope>
    <source>
        <strain evidence="8">CGMCC 1.15790</strain>
    </source>
</reference>
<keyword evidence="8" id="KW-1185">Reference proteome</keyword>
<feature type="domain" description="Cell envelope-related transcriptional attenuator" evidence="6">
    <location>
        <begin position="87"/>
        <end position="235"/>
    </location>
</feature>
<comment type="caution">
    <text evidence="7">The sequence shown here is derived from an EMBL/GenBank/DDBJ whole genome shotgun (WGS) entry which is preliminary data.</text>
</comment>
<dbReference type="Pfam" id="PF03816">
    <property type="entry name" value="LytR_cpsA_psr"/>
    <property type="match status" value="1"/>
</dbReference>
<dbReference type="Proteomes" id="UP001596143">
    <property type="component" value="Unassembled WGS sequence"/>
</dbReference>
<evidence type="ECO:0000259" key="6">
    <source>
        <dbReference type="Pfam" id="PF03816"/>
    </source>
</evidence>
<dbReference type="PANTHER" id="PTHR33392:SF6">
    <property type="entry name" value="POLYISOPRENYL-TEICHOIC ACID--PEPTIDOGLYCAN TEICHOIC ACID TRANSFERASE TAGU"/>
    <property type="match status" value="1"/>
</dbReference>
<feature type="transmembrane region" description="Helical" evidence="5">
    <location>
        <begin position="12"/>
        <end position="31"/>
    </location>
</feature>
<dbReference type="PANTHER" id="PTHR33392">
    <property type="entry name" value="POLYISOPRENYL-TEICHOIC ACID--PEPTIDOGLYCAN TEICHOIC ACID TRANSFERASE TAGU"/>
    <property type="match status" value="1"/>
</dbReference>